<dbReference type="SMART" id="SM00382">
    <property type="entry name" value="AAA"/>
    <property type="match status" value="1"/>
</dbReference>
<keyword evidence="3" id="KW-0547">Nucleotide-binding</keyword>
<evidence type="ECO:0000256" key="2">
    <source>
        <dbReference type="ARBA" id="ARBA00022597"/>
    </source>
</evidence>
<keyword evidence="2" id="KW-0762">Sugar transport</keyword>
<reference evidence="7" key="1">
    <citation type="submission" date="2020-01" db="EMBL/GenBank/DDBJ databases">
        <title>'Steroidobacter agaridevorans' sp. nov., agar-degrading bacteria isolated from rhizosphere soils.</title>
        <authorList>
            <person name="Ikenaga M."/>
            <person name="Kataoka M."/>
            <person name="Murouchi A."/>
            <person name="Katsuragi S."/>
            <person name="Sakai M."/>
        </authorList>
    </citation>
    <scope>NUCLEOTIDE SEQUENCE [LARGE SCALE GENOMIC DNA]</scope>
    <source>
        <strain evidence="7">YU21-B</strain>
    </source>
</reference>
<evidence type="ECO:0000313" key="7">
    <source>
        <dbReference type="Proteomes" id="UP000445000"/>
    </source>
</evidence>
<evidence type="ECO:0000259" key="5">
    <source>
        <dbReference type="PROSITE" id="PS50893"/>
    </source>
</evidence>
<dbReference type="EMBL" id="BLJN01000003">
    <property type="protein sequence ID" value="GFE81155.1"/>
    <property type="molecule type" value="Genomic_DNA"/>
</dbReference>
<evidence type="ECO:0000256" key="4">
    <source>
        <dbReference type="ARBA" id="ARBA00022840"/>
    </source>
</evidence>
<dbReference type="Proteomes" id="UP000445000">
    <property type="component" value="Unassembled WGS sequence"/>
</dbReference>
<dbReference type="NCBIfam" id="NF008653">
    <property type="entry name" value="PRK11650.1"/>
    <property type="match status" value="1"/>
</dbReference>
<keyword evidence="1" id="KW-0813">Transport</keyword>
<evidence type="ECO:0000256" key="1">
    <source>
        <dbReference type="ARBA" id="ARBA00022448"/>
    </source>
</evidence>
<dbReference type="AlphaFoldDB" id="A0A829YD34"/>
<name>A0A829YD34_9GAMM</name>
<dbReference type="RefSeq" id="WP_161812843.1">
    <property type="nucleotide sequence ID" value="NZ_BLJN01000003.1"/>
</dbReference>
<gene>
    <name evidence="6" type="ORF">GCM10011487_31550</name>
</gene>
<dbReference type="PANTHER" id="PTHR43875:SF3">
    <property type="entry name" value="MALTOSE_MALTODEXTRIN IMPORT ATP-BINDING PROTEIN MALK"/>
    <property type="match status" value="1"/>
</dbReference>
<dbReference type="Gene3D" id="2.40.50.140">
    <property type="entry name" value="Nucleic acid-binding proteins"/>
    <property type="match status" value="1"/>
</dbReference>
<dbReference type="InterPro" id="IPR017871">
    <property type="entry name" value="ABC_transporter-like_CS"/>
</dbReference>
<dbReference type="SUPFAM" id="SSF50331">
    <property type="entry name" value="MOP-like"/>
    <property type="match status" value="1"/>
</dbReference>
<evidence type="ECO:0000256" key="3">
    <source>
        <dbReference type="ARBA" id="ARBA00022741"/>
    </source>
</evidence>
<dbReference type="PROSITE" id="PS00211">
    <property type="entry name" value="ABC_TRANSPORTER_1"/>
    <property type="match status" value="1"/>
</dbReference>
<dbReference type="GO" id="GO:0055052">
    <property type="term" value="C:ATP-binding cassette (ABC) transporter complex, substrate-binding subunit-containing"/>
    <property type="evidence" value="ECO:0007669"/>
    <property type="project" value="TreeGrafter"/>
</dbReference>
<dbReference type="PANTHER" id="PTHR43875">
    <property type="entry name" value="MALTODEXTRIN IMPORT ATP-BINDING PROTEIN MSMX"/>
    <property type="match status" value="1"/>
</dbReference>
<dbReference type="GO" id="GO:0005524">
    <property type="term" value="F:ATP binding"/>
    <property type="evidence" value="ECO:0007669"/>
    <property type="project" value="UniProtKB-KW"/>
</dbReference>
<dbReference type="InterPro" id="IPR003593">
    <property type="entry name" value="AAA+_ATPase"/>
</dbReference>
<dbReference type="FunFam" id="3.40.50.300:FF:000042">
    <property type="entry name" value="Maltose/maltodextrin ABC transporter, ATP-binding protein"/>
    <property type="match status" value="1"/>
</dbReference>
<dbReference type="CDD" id="cd03301">
    <property type="entry name" value="ABC_MalK_N"/>
    <property type="match status" value="1"/>
</dbReference>
<feature type="domain" description="ABC transporter" evidence="5">
    <location>
        <begin position="4"/>
        <end position="234"/>
    </location>
</feature>
<dbReference type="Gene3D" id="2.40.50.100">
    <property type="match status" value="1"/>
</dbReference>
<dbReference type="InterPro" id="IPR008995">
    <property type="entry name" value="Mo/tungstate-bd_C_term_dom"/>
</dbReference>
<dbReference type="Pfam" id="PF08402">
    <property type="entry name" value="TOBE_2"/>
    <property type="match status" value="1"/>
</dbReference>
<dbReference type="InterPro" id="IPR027417">
    <property type="entry name" value="P-loop_NTPase"/>
</dbReference>
<dbReference type="InterPro" id="IPR013611">
    <property type="entry name" value="Transp-assoc_OB_typ2"/>
</dbReference>
<accession>A0A829YD34</accession>
<sequence>MPGIELKNVTKTFGAATVIDNVSLSIRPHEFMVFLGPSGCGKSTLLRMIAGLESVDAGEIWIGDRRVDQLAPGERRVAMVFQHYALYPHMSVRENMSFGLRNVRLPDAEIEKRVDAAAKMLEITHLLDRKPGQISGGQRQRVAIGRAIVKEPHLFLFDEPLSNLDAALRVRTRLEIAQLHQRVDAAMIFVTHDQIEAMTLAHRIVVMNNRKIEQIGTPMEIYSRPATTFVASFVGTPAMNFSPVELSDGPNGFVSARLPDGAIVATRIDKASLPASTSFKLGIRAESLDIRPVGQGETVGVAQFVERLGDRTLVYVKLANGATIVAEDAGNSRVAINDQVGVKFDGSGAHLFDDQDRGHHAVLDGSAT</sequence>
<dbReference type="PROSITE" id="PS50893">
    <property type="entry name" value="ABC_TRANSPORTER_2"/>
    <property type="match status" value="1"/>
</dbReference>
<dbReference type="Gene3D" id="3.40.50.300">
    <property type="entry name" value="P-loop containing nucleotide triphosphate hydrolases"/>
    <property type="match status" value="1"/>
</dbReference>
<proteinExistence type="predicted"/>
<dbReference type="GO" id="GO:1990060">
    <property type="term" value="C:maltose transport complex"/>
    <property type="evidence" value="ECO:0007669"/>
    <property type="project" value="TreeGrafter"/>
</dbReference>
<dbReference type="GO" id="GO:0016887">
    <property type="term" value="F:ATP hydrolysis activity"/>
    <property type="evidence" value="ECO:0007669"/>
    <property type="project" value="InterPro"/>
</dbReference>
<dbReference type="InterPro" id="IPR012340">
    <property type="entry name" value="NA-bd_OB-fold"/>
</dbReference>
<comment type="caution">
    <text evidence="6">The sequence shown here is derived from an EMBL/GenBank/DDBJ whole genome shotgun (WGS) entry which is preliminary data.</text>
</comment>
<protein>
    <submittedName>
        <fullName evidence="6">ABC transporter ATP-binding protein</fullName>
    </submittedName>
</protein>
<keyword evidence="4 6" id="KW-0067">ATP-binding</keyword>
<evidence type="ECO:0000313" key="6">
    <source>
        <dbReference type="EMBL" id="GFE81155.1"/>
    </source>
</evidence>
<dbReference type="Pfam" id="PF00005">
    <property type="entry name" value="ABC_tran"/>
    <property type="match status" value="1"/>
</dbReference>
<keyword evidence="7" id="KW-1185">Reference proteome</keyword>
<dbReference type="SUPFAM" id="SSF52540">
    <property type="entry name" value="P-loop containing nucleoside triphosphate hydrolases"/>
    <property type="match status" value="1"/>
</dbReference>
<dbReference type="InterPro" id="IPR047641">
    <property type="entry name" value="ABC_transpr_MalK/UgpC-like"/>
</dbReference>
<dbReference type="GO" id="GO:0015423">
    <property type="term" value="F:ABC-type maltose transporter activity"/>
    <property type="evidence" value="ECO:0007669"/>
    <property type="project" value="TreeGrafter"/>
</dbReference>
<dbReference type="InterPro" id="IPR015855">
    <property type="entry name" value="ABC_transpr_MalK-like"/>
</dbReference>
<dbReference type="InterPro" id="IPR003439">
    <property type="entry name" value="ABC_transporter-like_ATP-bd"/>
</dbReference>
<organism evidence="6 7">
    <name type="scientific">Steroidobacter agaridevorans</name>
    <dbReference type="NCBI Taxonomy" id="2695856"/>
    <lineage>
        <taxon>Bacteria</taxon>
        <taxon>Pseudomonadati</taxon>
        <taxon>Pseudomonadota</taxon>
        <taxon>Gammaproteobacteria</taxon>
        <taxon>Steroidobacterales</taxon>
        <taxon>Steroidobacteraceae</taxon>
        <taxon>Steroidobacter</taxon>
    </lineage>
</organism>